<dbReference type="OrthoDB" id="5389892at2759"/>
<dbReference type="Proteomes" id="UP000799766">
    <property type="component" value="Unassembled WGS sequence"/>
</dbReference>
<evidence type="ECO:0000256" key="1">
    <source>
        <dbReference type="SAM" id="MobiDB-lite"/>
    </source>
</evidence>
<name>A0A6A6NLS5_9PEZI</name>
<feature type="compositionally biased region" description="Basic and acidic residues" evidence="1">
    <location>
        <begin position="40"/>
        <end position="58"/>
    </location>
</feature>
<dbReference type="AlphaFoldDB" id="A0A6A6NLS5"/>
<dbReference type="EMBL" id="MU001705">
    <property type="protein sequence ID" value="KAF2452691.1"/>
    <property type="molecule type" value="Genomic_DNA"/>
</dbReference>
<protein>
    <submittedName>
        <fullName evidence="2">Uncharacterized protein</fullName>
    </submittedName>
</protein>
<feature type="compositionally biased region" description="Basic and acidic residues" evidence="1">
    <location>
        <begin position="13"/>
        <end position="32"/>
    </location>
</feature>
<proteinExistence type="predicted"/>
<sequence length="110" mass="12363">MEGENLMVQGKGGDYKRWPGIEYKPEDIKGKGEPSYTIEKALKDHKAKERGQADEVTGKPRRTKSMHARSTKDGGEITEAEGVEMVDLGRSGSKKGEGLRKRFSLRRKRD</sequence>
<reference evidence="2" key="1">
    <citation type="journal article" date="2020" name="Stud. Mycol.">
        <title>101 Dothideomycetes genomes: a test case for predicting lifestyles and emergence of pathogens.</title>
        <authorList>
            <person name="Haridas S."/>
            <person name="Albert R."/>
            <person name="Binder M."/>
            <person name="Bloem J."/>
            <person name="Labutti K."/>
            <person name="Salamov A."/>
            <person name="Andreopoulos B."/>
            <person name="Baker S."/>
            <person name="Barry K."/>
            <person name="Bills G."/>
            <person name="Bluhm B."/>
            <person name="Cannon C."/>
            <person name="Castanera R."/>
            <person name="Culley D."/>
            <person name="Daum C."/>
            <person name="Ezra D."/>
            <person name="Gonzalez J."/>
            <person name="Henrissat B."/>
            <person name="Kuo A."/>
            <person name="Liang C."/>
            <person name="Lipzen A."/>
            <person name="Lutzoni F."/>
            <person name="Magnuson J."/>
            <person name="Mondo S."/>
            <person name="Nolan M."/>
            <person name="Ohm R."/>
            <person name="Pangilinan J."/>
            <person name="Park H.-J."/>
            <person name="Ramirez L."/>
            <person name="Alfaro M."/>
            <person name="Sun H."/>
            <person name="Tritt A."/>
            <person name="Yoshinaga Y."/>
            <person name="Zwiers L.-H."/>
            <person name="Turgeon B."/>
            <person name="Goodwin S."/>
            <person name="Spatafora J."/>
            <person name="Crous P."/>
            <person name="Grigoriev I."/>
        </authorList>
    </citation>
    <scope>NUCLEOTIDE SEQUENCE</scope>
    <source>
        <strain evidence="2">ATCC 16933</strain>
    </source>
</reference>
<feature type="region of interest" description="Disordered" evidence="1">
    <location>
        <begin position="1"/>
        <end position="110"/>
    </location>
</feature>
<feature type="compositionally biased region" description="Basic residues" evidence="1">
    <location>
        <begin position="101"/>
        <end position="110"/>
    </location>
</feature>
<organism evidence="2 3">
    <name type="scientific">Lineolata rhizophorae</name>
    <dbReference type="NCBI Taxonomy" id="578093"/>
    <lineage>
        <taxon>Eukaryota</taxon>
        <taxon>Fungi</taxon>
        <taxon>Dikarya</taxon>
        <taxon>Ascomycota</taxon>
        <taxon>Pezizomycotina</taxon>
        <taxon>Dothideomycetes</taxon>
        <taxon>Dothideomycetes incertae sedis</taxon>
        <taxon>Lineolatales</taxon>
        <taxon>Lineolataceae</taxon>
        <taxon>Lineolata</taxon>
    </lineage>
</organism>
<evidence type="ECO:0000313" key="3">
    <source>
        <dbReference type="Proteomes" id="UP000799766"/>
    </source>
</evidence>
<accession>A0A6A6NLS5</accession>
<evidence type="ECO:0000313" key="2">
    <source>
        <dbReference type="EMBL" id="KAF2452691.1"/>
    </source>
</evidence>
<gene>
    <name evidence="2" type="ORF">BDY21DRAFT_358441</name>
</gene>
<feature type="compositionally biased region" description="Basic residues" evidence="1">
    <location>
        <begin position="59"/>
        <end position="69"/>
    </location>
</feature>
<keyword evidence="3" id="KW-1185">Reference proteome</keyword>